<evidence type="ECO:0000313" key="1">
    <source>
        <dbReference type="EMBL" id="KDB00579.1"/>
    </source>
</evidence>
<dbReference type="AlphaFoldDB" id="A0A837ADR3"/>
<gene>
    <name evidence="1" type="ORF">LAKU_20c00240</name>
</gene>
<comment type="caution">
    <text evidence="1">The sequence shown here is derived from an EMBL/GenBank/DDBJ whole genome shotgun (WGS) entry which is preliminary data.</text>
</comment>
<dbReference type="EMBL" id="AZBY01000020">
    <property type="protein sequence ID" value="KDB00579.1"/>
    <property type="molecule type" value="Genomic_DNA"/>
</dbReference>
<dbReference type="Proteomes" id="UP000026921">
    <property type="component" value="Unassembled WGS sequence"/>
</dbReference>
<reference evidence="1 2" key="1">
    <citation type="journal article" date="2015" name="Stand. Genomic Sci.">
        <title>High quality draft genome of Lactobacillus kunkeei EFB6, isolated from a German European foulbrood outbreak of honeybees.</title>
        <authorList>
            <person name="Djukic M."/>
            <person name="Poehlein A."/>
            <person name="Strauss J."/>
            <person name="Tann F.J."/>
            <person name="Leimbach A."/>
            <person name="Hoppert M."/>
            <person name="Daniel R."/>
        </authorList>
    </citation>
    <scope>NUCLEOTIDE SEQUENCE [LARGE SCALE GENOMIC DNA]</scope>
    <source>
        <strain evidence="1 2">EFB6</strain>
    </source>
</reference>
<dbReference type="RefSeq" id="WP_034534913.1">
    <property type="nucleotide sequence ID" value="NZ_AZBY01000020.1"/>
</dbReference>
<name>A0A837ADR3_9LACO</name>
<organism evidence="1 2">
    <name type="scientific">Apilactobacillus kunkeei EFB6</name>
    <dbReference type="NCBI Taxonomy" id="1419324"/>
    <lineage>
        <taxon>Bacteria</taxon>
        <taxon>Bacillati</taxon>
        <taxon>Bacillota</taxon>
        <taxon>Bacilli</taxon>
        <taxon>Lactobacillales</taxon>
        <taxon>Lactobacillaceae</taxon>
        <taxon>Apilactobacillus</taxon>
    </lineage>
</organism>
<protein>
    <submittedName>
        <fullName evidence="1">Uncharacterized protein</fullName>
    </submittedName>
</protein>
<accession>A0A837ADR3</accession>
<sequence length="160" mass="19135">MNEQSDLIEDYFEIPNKVEKIKEHVRHADEMFWERSFISSPMAIDEAGNRSGVKPFQLLVDDLVVFDEFMEKYISMIQYQHKCFIQFINNMANDEVRTIKRKYLFKVNTYVPDELEMKIYSKCMDINKETKEIFKDMADMINDVTDNYRSTLNELLESLV</sequence>
<evidence type="ECO:0000313" key="2">
    <source>
        <dbReference type="Proteomes" id="UP000026921"/>
    </source>
</evidence>
<proteinExistence type="predicted"/>